<protein>
    <submittedName>
        <fullName evidence="2">Uncharacterized protein</fullName>
    </submittedName>
</protein>
<name>A0A0P9D1T4_9CHLR</name>
<dbReference type="EMBL" id="LJCR01000398">
    <property type="protein sequence ID" value="KPV52892.1"/>
    <property type="molecule type" value="Genomic_DNA"/>
</dbReference>
<sequence length="183" mass="18966">MVMVPPERETPGTSAHACAKPISSESRHEIVSSGLVSGSDRSITYSRIPITISVAAISNGARSACSATFSSSTPMIAAGSVAMITELRMCSAGVRVRLASPRSLARAQPNKPGKAPSKATQSFQKYTTSATSVPRCSATSKVSESITPPCQPNSHGTKIKCADDEIGKNSPRPCTTPIITGCV</sequence>
<feature type="region of interest" description="Disordered" evidence="1">
    <location>
        <begin position="101"/>
        <end position="126"/>
    </location>
</feature>
<accession>A0A0P9D1T4</accession>
<dbReference type="AlphaFoldDB" id="A0A0P9D1T4"/>
<organism evidence="2 3">
    <name type="scientific">Kouleothrix aurantiaca</name>
    <dbReference type="NCBI Taxonomy" id="186479"/>
    <lineage>
        <taxon>Bacteria</taxon>
        <taxon>Bacillati</taxon>
        <taxon>Chloroflexota</taxon>
        <taxon>Chloroflexia</taxon>
        <taxon>Chloroflexales</taxon>
        <taxon>Roseiflexineae</taxon>
        <taxon>Roseiflexaceae</taxon>
        <taxon>Kouleothrix</taxon>
    </lineage>
</organism>
<proteinExistence type="predicted"/>
<gene>
    <name evidence="2" type="ORF">SE17_12765</name>
</gene>
<evidence type="ECO:0000313" key="3">
    <source>
        <dbReference type="Proteomes" id="UP000050509"/>
    </source>
</evidence>
<dbReference type="Proteomes" id="UP000050509">
    <property type="component" value="Unassembled WGS sequence"/>
</dbReference>
<reference evidence="2 3" key="1">
    <citation type="submission" date="2015-09" db="EMBL/GenBank/DDBJ databases">
        <title>Draft genome sequence of Kouleothrix aurantiaca JCM 19913.</title>
        <authorList>
            <person name="Hemp J."/>
        </authorList>
    </citation>
    <scope>NUCLEOTIDE SEQUENCE [LARGE SCALE GENOMIC DNA]</scope>
    <source>
        <strain evidence="2 3">COM-B</strain>
    </source>
</reference>
<evidence type="ECO:0000256" key="1">
    <source>
        <dbReference type="SAM" id="MobiDB-lite"/>
    </source>
</evidence>
<comment type="caution">
    <text evidence="2">The sequence shown here is derived from an EMBL/GenBank/DDBJ whole genome shotgun (WGS) entry which is preliminary data.</text>
</comment>
<evidence type="ECO:0000313" key="2">
    <source>
        <dbReference type="EMBL" id="KPV52892.1"/>
    </source>
</evidence>
<keyword evidence="3" id="KW-1185">Reference proteome</keyword>